<evidence type="ECO:0008006" key="3">
    <source>
        <dbReference type="Google" id="ProtNLM"/>
    </source>
</evidence>
<name>E5BEX7_9FUSO</name>
<dbReference type="Proteomes" id="UP000002975">
    <property type="component" value="Unassembled WGS sequence"/>
</dbReference>
<gene>
    <name evidence="1" type="ORF">FSBG_00155</name>
</gene>
<sequence>MRRNFMEKRKGKLLFHKSGNGKACKINIPMPWMRKMKMNEDEREVEISFDEENKKIIIEKSSK</sequence>
<evidence type="ECO:0000313" key="1">
    <source>
        <dbReference type="EMBL" id="EFS20658.1"/>
    </source>
</evidence>
<dbReference type="EMBL" id="GG657971">
    <property type="protein sequence ID" value="EFS20658.1"/>
    <property type="molecule type" value="Genomic_DNA"/>
</dbReference>
<dbReference type="AlphaFoldDB" id="E5BEX7"/>
<dbReference type="BioCyc" id="FSP469605-HMP:GTSP-157-MONOMER"/>
<dbReference type="HOGENOM" id="CLU_207809_1_0_0"/>
<proteinExistence type="predicted"/>
<reference evidence="1 2" key="1">
    <citation type="submission" date="2009-02" db="EMBL/GenBank/DDBJ databases">
        <title>The Genome Sequence of Fusobacterium sp. 3_1_5R.</title>
        <authorList>
            <consortium name="The Broad Institute Genome Sequencing Platform"/>
            <person name="Ward D."/>
            <person name="Young S.K."/>
            <person name="Kodira C.D."/>
            <person name="Zeng Q."/>
            <person name="Koehrsen M."/>
            <person name="Alvarado L."/>
            <person name="Berlin A."/>
            <person name="Borenstein D."/>
            <person name="Chen Z."/>
            <person name="Engels R."/>
            <person name="Freedman E."/>
            <person name="Gellesch M."/>
            <person name="Goldberg J."/>
            <person name="Griggs A."/>
            <person name="Gujja S."/>
            <person name="Heiman D."/>
            <person name="Hepburn T."/>
            <person name="Howarth C."/>
            <person name="Jen D."/>
            <person name="Larson L."/>
            <person name="Lewis B."/>
            <person name="Mehta T."/>
            <person name="Park D."/>
            <person name="Pearson M."/>
            <person name="Roberts A."/>
            <person name="Saif S."/>
            <person name="Shea T."/>
            <person name="Shenoy N."/>
            <person name="Sisk P."/>
            <person name="Stolte C."/>
            <person name="Sykes S."/>
            <person name="Walk T."/>
            <person name="White J."/>
            <person name="Yandava C."/>
            <person name="Allen-Vercoe E."/>
            <person name="Strauss J."/>
            <person name="Ambrose C."/>
            <person name="Lander E."/>
            <person name="Nusbaum C."/>
            <person name="Galagan J."/>
            <person name="Birren B."/>
        </authorList>
    </citation>
    <scope>NUCLEOTIDE SEQUENCE [LARGE SCALE GENOMIC DNA]</scope>
    <source>
        <strain evidence="1 2">3_1_5R</strain>
    </source>
</reference>
<keyword evidence="2" id="KW-1185">Reference proteome</keyword>
<organism evidence="1 2">
    <name type="scientific">Fusobacterium gonidiaformans 3-1-5R</name>
    <dbReference type="NCBI Taxonomy" id="469605"/>
    <lineage>
        <taxon>Bacteria</taxon>
        <taxon>Fusobacteriati</taxon>
        <taxon>Fusobacteriota</taxon>
        <taxon>Fusobacteriia</taxon>
        <taxon>Fusobacteriales</taxon>
        <taxon>Fusobacteriaceae</taxon>
        <taxon>Fusobacterium</taxon>
    </lineage>
</organism>
<accession>E5BEX7</accession>
<protein>
    <recommendedName>
        <fullName evidence="3">AbrB/MazE/SpoVT family DNA-binding domain-containing protein</fullName>
    </recommendedName>
</protein>
<evidence type="ECO:0000313" key="2">
    <source>
        <dbReference type="Proteomes" id="UP000002975"/>
    </source>
</evidence>